<accession>A0A0V0GZZ9</accession>
<name>A0A0V0GZZ9_SOLCH</name>
<keyword evidence="1" id="KW-0472">Membrane</keyword>
<dbReference type="EMBL" id="GEDG01027631">
    <property type="protein sequence ID" value="JAP13711.1"/>
    <property type="molecule type" value="Transcribed_RNA"/>
</dbReference>
<evidence type="ECO:0000256" key="1">
    <source>
        <dbReference type="SAM" id="Phobius"/>
    </source>
</evidence>
<reference evidence="2" key="1">
    <citation type="submission" date="2015-12" db="EMBL/GenBank/DDBJ databases">
        <title>Gene expression during late stages of embryo sac development: a critical building block for successful pollen-pistil interactions.</title>
        <authorList>
            <person name="Liu Y."/>
            <person name="Joly V."/>
            <person name="Sabar M."/>
            <person name="Matton D.P."/>
        </authorList>
    </citation>
    <scope>NUCLEOTIDE SEQUENCE</scope>
</reference>
<dbReference type="AlphaFoldDB" id="A0A0V0GZZ9"/>
<sequence>MGRVGCMRTLHSNKLLFLRQHILPFLMILVGIVHHTQLGILMMWECVGSSLLQSMSKPVFNIF</sequence>
<keyword evidence="1" id="KW-0812">Transmembrane</keyword>
<evidence type="ECO:0000313" key="2">
    <source>
        <dbReference type="EMBL" id="JAP13711.1"/>
    </source>
</evidence>
<protein>
    <submittedName>
        <fullName evidence="2">Putative ovule protein</fullName>
    </submittedName>
</protein>
<feature type="transmembrane region" description="Helical" evidence="1">
    <location>
        <begin position="21"/>
        <end position="44"/>
    </location>
</feature>
<proteinExistence type="predicted"/>
<keyword evidence="1" id="KW-1133">Transmembrane helix</keyword>
<organism evidence="2">
    <name type="scientific">Solanum chacoense</name>
    <name type="common">Chaco potato</name>
    <dbReference type="NCBI Taxonomy" id="4108"/>
    <lineage>
        <taxon>Eukaryota</taxon>
        <taxon>Viridiplantae</taxon>
        <taxon>Streptophyta</taxon>
        <taxon>Embryophyta</taxon>
        <taxon>Tracheophyta</taxon>
        <taxon>Spermatophyta</taxon>
        <taxon>Magnoliopsida</taxon>
        <taxon>eudicotyledons</taxon>
        <taxon>Gunneridae</taxon>
        <taxon>Pentapetalae</taxon>
        <taxon>asterids</taxon>
        <taxon>lamiids</taxon>
        <taxon>Solanales</taxon>
        <taxon>Solanaceae</taxon>
        <taxon>Solanoideae</taxon>
        <taxon>Solaneae</taxon>
        <taxon>Solanum</taxon>
    </lineage>
</organism>